<evidence type="ECO:0000313" key="1">
    <source>
        <dbReference type="EMBL" id="SDN03570.1"/>
    </source>
</evidence>
<name>A0A1G9Y3F6_9BACI</name>
<protein>
    <submittedName>
        <fullName evidence="1">Uncharacterized protein</fullName>
    </submittedName>
</protein>
<accession>A0A1G9Y3F6</accession>
<evidence type="ECO:0000313" key="2">
    <source>
        <dbReference type="Proteomes" id="UP000182347"/>
    </source>
</evidence>
<proteinExistence type="predicted"/>
<reference evidence="2" key="1">
    <citation type="submission" date="2016-10" db="EMBL/GenBank/DDBJ databases">
        <authorList>
            <person name="Varghese N."/>
            <person name="Submissions S."/>
        </authorList>
    </citation>
    <scope>NUCLEOTIDE SEQUENCE [LARGE SCALE GENOMIC DNA]</scope>
    <source>
        <strain evidence="2">CGMCC 1.6199</strain>
    </source>
</reference>
<dbReference type="Proteomes" id="UP000182347">
    <property type="component" value="Unassembled WGS sequence"/>
</dbReference>
<dbReference type="STRING" id="482461.SAMN05216244_4031"/>
<organism evidence="1 2">
    <name type="scientific">Sediminibacillus halophilus</name>
    <dbReference type="NCBI Taxonomy" id="482461"/>
    <lineage>
        <taxon>Bacteria</taxon>
        <taxon>Bacillati</taxon>
        <taxon>Bacillota</taxon>
        <taxon>Bacilli</taxon>
        <taxon>Bacillales</taxon>
        <taxon>Bacillaceae</taxon>
        <taxon>Sediminibacillus</taxon>
    </lineage>
</organism>
<dbReference type="AlphaFoldDB" id="A0A1G9Y3F6"/>
<sequence length="61" mass="7194">MKSNHNRELQMLKRSMIYFIETSLRASRWIPVDDGVTGAPVIELKYKQFFAVLKEVNMVTY</sequence>
<keyword evidence="2" id="KW-1185">Reference proteome</keyword>
<gene>
    <name evidence="1" type="ORF">SAMN05216244_4031</name>
</gene>
<dbReference type="EMBL" id="FNHF01000008">
    <property type="protein sequence ID" value="SDN03570.1"/>
    <property type="molecule type" value="Genomic_DNA"/>
</dbReference>